<evidence type="ECO:0000313" key="4">
    <source>
        <dbReference type="Proteomes" id="UP000283383"/>
    </source>
</evidence>
<dbReference type="AlphaFoldDB" id="A0A420HJU6"/>
<dbReference type="PANTHER" id="PTHR23028">
    <property type="entry name" value="ACETYLTRANSFERASE"/>
    <property type="match status" value="1"/>
</dbReference>
<evidence type="ECO:0000259" key="2">
    <source>
        <dbReference type="Pfam" id="PF01757"/>
    </source>
</evidence>
<dbReference type="STRING" id="62708.A0A420HJU6"/>
<accession>A0A420HJU6</accession>
<feature type="transmembrane region" description="Helical" evidence="1">
    <location>
        <begin position="249"/>
        <end position="268"/>
    </location>
</feature>
<feature type="domain" description="Acyltransferase 3" evidence="2">
    <location>
        <begin position="9"/>
        <end position="399"/>
    </location>
</feature>
<feature type="transmembrane region" description="Helical" evidence="1">
    <location>
        <begin position="382"/>
        <end position="400"/>
    </location>
</feature>
<name>A0A420HJU6_9PEZI</name>
<proteinExistence type="predicted"/>
<dbReference type="EMBL" id="MCBQ01018658">
    <property type="protein sequence ID" value="RKF57705.1"/>
    <property type="molecule type" value="Genomic_DNA"/>
</dbReference>
<keyword evidence="3" id="KW-0012">Acyltransferase</keyword>
<keyword evidence="1" id="KW-0472">Membrane</keyword>
<evidence type="ECO:0000256" key="1">
    <source>
        <dbReference type="SAM" id="Phobius"/>
    </source>
</evidence>
<dbReference type="Proteomes" id="UP000283383">
    <property type="component" value="Unassembled WGS sequence"/>
</dbReference>
<evidence type="ECO:0000313" key="3">
    <source>
        <dbReference type="EMBL" id="RKF57705.1"/>
    </source>
</evidence>
<dbReference type="InterPro" id="IPR050879">
    <property type="entry name" value="Acyltransferase_3"/>
</dbReference>
<feature type="transmembrane region" description="Helical" evidence="1">
    <location>
        <begin position="177"/>
        <end position="197"/>
    </location>
</feature>
<feature type="transmembrane region" description="Helical" evidence="1">
    <location>
        <begin position="335"/>
        <end position="354"/>
    </location>
</feature>
<feature type="transmembrane region" description="Helical" evidence="1">
    <location>
        <begin position="297"/>
        <end position="314"/>
    </location>
</feature>
<protein>
    <submittedName>
        <fullName evidence="3">Putative acyltransferase family protein</fullName>
    </submittedName>
</protein>
<keyword evidence="3" id="KW-0808">Transferase</keyword>
<feature type="transmembrane region" description="Helical" evidence="1">
    <location>
        <begin position="106"/>
        <end position="126"/>
    </location>
</feature>
<dbReference type="Pfam" id="PF01757">
    <property type="entry name" value="Acyl_transf_3"/>
    <property type="match status" value="1"/>
</dbReference>
<gene>
    <name evidence="3" type="ORF">GcM3_186025</name>
</gene>
<dbReference type="GO" id="GO:0016747">
    <property type="term" value="F:acyltransferase activity, transferring groups other than amino-acyl groups"/>
    <property type="evidence" value="ECO:0007669"/>
    <property type="project" value="InterPro"/>
</dbReference>
<organism evidence="3 4">
    <name type="scientific">Golovinomyces cichoracearum</name>
    <dbReference type="NCBI Taxonomy" id="62708"/>
    <lineage>
        <taxon>Eukaryota</taxon>
        <taxon>Fungi</taxon>
        <taxon>Dikarya</taxon>
        <taxon>Ascomycota</taxon>
        <taxon>Pezizomycotina</taxon>
        <taxon>Leotiomycetes</taxon>
        <taxon>Erysiphales</taxon>
        <taxon>Erysiphaceae</taxon>
        <taxon>Golovinomyces</taxon>
    </lineage>
</organism>
<reference evidence="3 4" key="1">
    <citation type="journal article" date="2018" name="BMC Genomics">
        <title>Comparative genome analyses reveal sequence features reflecting distinct modes of host-adaptation between dicot and monocot powdery mildew.</title>
        <authorList>
            <person name="Wu Y."/>
            <person name="Ma X."/>
            <person name="Pan Z."/>
            <person name="Kale S.D."/>
            <person name="Song Y."/>
            <person name="King H."/>
            <person name="Zhang Q."/>
            <person name="Presley C."/>
            <person name="Deng X."/>
            <person name="Wei C.I."/>
            <person name="Xiao S."/>
        </authorList>
    </citation>
    <scope>NUCLEOTIDE SEQUENCE [LARGE SCALE GENOMIC DNA]</scope>
    <source>
        <strain evidence="3">UMSG3</strain>
    </source>
</reference>
<sequence length="435" mass="50500">MSTKSENVKWVDGLRGCASLLVVFTHIARAFDVDLFKPTSAEGIPPRVLQYPFIRVLIQGRIGVSIFSLVTGYVCALKPLRQIRSGNVNAAFNSIARSAFRRIPRLILPTTIATIIIWILCQFGLFEVANRVESQWLNHSSPDITPFIGPAIRDLLYNLVSTWTKEFNKYDINQWTLFPLLKGSMMVYITLVATAYCNARYRMLIELCLFMFEYVSKDATFGMLFFFGVFLSDLSQHPSHINWLTNQKWFSRVLSPLLILFGLFLASYPEDQVQWVHWSRLMGQYSVYIFPKDNETPRFYTGVGLIFICLGIHISNSVKEILSHKYLLWFGKNSFAVYLLHGTLLRTILVWMYFGIFVPPDITHEDGTVERGHLNYPGRLRWYFWMPIWFCILYWIASIWTKYVDPWCARVTEVLVKFVFDESSSDTAEKRTLPI</sequence>
<dbReference type="InterPro" id="IPR002656">
    <property type="entry name" value="Acyl_transf_3_dom"/>
</dbReference>
<keyword evidence="1" id="KW-1133">Transmembrane helix</keyword>
<keyword evidence="1" id="KW-0812">Transmembrane</keyword>
<dbReference type="PANTHER" id="PTHR23028:SF128">
    <property type="entry name" value="ACYLTRANSFERASE 3 DOMAIN-CONTAINING PROTEIN"/>
    <property type="match status" value="1"/>
</dbReference>
<keyword evidence="4" id="KW-1185">Reference proteome</keyword>
<comment type="caution">
    <text evidence="3">The sequence shown here is derived from an EMBL/GenBank/DDBJ whole genome shotgun (WGS) entry which is preliminary data.</text>
</comment>